<dbReference type="InterPro" id="IPR015797">
    <property type="entry name" value="NUDIX_hydrolase-like_dom_sf"/>
</dbReference>
<keyword evidence="7" id="KW-1185">Reference proteome</keyword>
<dbReference type="Pfam" id="PF00293">
    <property type="entry name" value="NUDIX"/>
    <property type="match status" value="1"/>
</dbReference>
<evidence type="ECO:0000313" key="7">
    <source>
        <dbReference type="Proteomes" id="UP000523079"/>
    </source>
</evidence>
<dbReference type="PANTHER" id="PTHR43046:SF14">
    <property type="entry name" value="MUTT_NUDIX FAMILY PROTEIN"/>
    <property type="match status" value="1"/>
</dbReference>
<dbReference type="PANTHER" id="PTHR43046">
    <property type="entry name" value="GDP-MANNOSE MANNOSYL HYDROLASE"/>
    <property type="match status" value="1"/>
</dbReference>
<dbReference type="PRINTS" id="PR00502">
    <property type="entry name" value="NUDIXFAMILY"/>
</dbReference>
<dbReference type="EMBL" id="JACGWT010000002">
    <property type="protein sequence ID" value="MBA8793537.1"/>
    <property type="molecule type" value="Genomic_DNA"/>
</dbReference>
<comment type="similarity">
    <text evidence="2 4">Belongs to the Nudix hydrolase family.</text>
</comment>
<dbReference type="RefSeq" id="WP_328823659.1">
    <property type="nucleotide sequence ID" value="NZ_JACGWT010000002.1"/>
</dbReference>
<dbReference type="Proteomes" id="UP000523079">
    <property type="component" value="Unassembled WGS sequence"/>
</dbReference>
<evidence type="ECO:0000256" key="2">
    <source>
        <dbReference type="ARBA" id="ARBA00005582"/>
    </source>
</evidence>
<sequence length="144" mass="15112">MSPDRAVAVVVRGGRLLVVTRHRVDPTGVSDYVVLPGGGIEPGETPEQAALRELAEETGLVADHAVPLAVRTDGGRTAHYLRVTDPGGDPVLGGPEAVHQSASNRYGFGWLGPDDLAPLRPAELRAVARAWLVGSDGHVGFPDR</sequence>
<dbReference type="InterPro" id="IPR020084">
    <property type="entry name" value="NUDIX_hydrolase_CS"/>
</dbReference>
<feature type="domain" description="Nudix hydrolase" evidence="5">
    <location>
        <begin position="1"/>
        <end position="133"/>
    </location>
</feature>
<accession>A0A7W3IQT8</accession>
<dbReference type="AlphaFoldDB" id="A0A7W3IQT8"/>
<evidence type="ECO:0000256" key="3">
    <source>
        <dbReference type="ARBA" id="ARBA00022801"/>
    </source>
</evidence>
<dbReference type="GO" id="GO:0016787">
    <property type="term" value="F:hydrolase activity"/>
    <property type="evidence" value="ECO:0007669"/>
    <property type="project" value="UniProtKB-KW"/>
</dbReference>
<dbReference type="PROSITE" id="PS51462">
    <property type="entry name" value="NUDIX"/>
    <property type="match status" value="1"/>
</dbReference>
<organism evidence="6 7">
    <name type="scientific">Microlunatus kandeliicorticis</name>
    <dbReference type="NCBI Taxonomy" id="1759536"/>
    <lineage>
        <taxon>Bacteria</taxon>
        <taxon>Bacillati</taxon>
        <taxon>Actinomycetota</taxon>
        <taxon>Actinomycetes</taxon>
        <taxon>Propionibacteriales</taxon>
        <taxon>Propionibacteriaceae</taxon>
        <taxon>Microlunatus</taxon>
    </lineage>
</organism>
<proteinExistence type="inferred from homology"/>
<dbReference type="PROSITE" id="PS00893">
    <property type="entry name" value="NUDIX_BOX"/>
    <property type="match status" value="1"/>
</dbReference>
<evidence type="ECO:0000259" key="5">
    <source>
        <dbReference type="PROSITE" id="PS51462"/>
    </source>
</evidence>
<keyword evidence="3 4" id="KW-0378">Hydrolase</keyword>
<evidence type="ECO:0000256" key="1">
    <source>
        <dbReference type="ARBA" id="ARBA00001946"/>
    </source>
</evidence>
<evidence type="ECO:0000256" key="4">
    <source>
        <dbReference type="RuleBase" id="RU003476"/>
    </source>
</evidence>
<name>A0A7W3IQT8_9ACTN</name>
<dbReference type="InterPro" id="IPR020476">
    <property type="entry name" value="Nudix_hydrolase"/>
</dbReference>
<comment type="caution">
    <text evidence="6">The sequence shown here is derived from an EMBL/GenBank/DDBJ whole genome shotgun (WGS) entry which is preliminary data.</text>
</comment>
<dbReference type="SUPFAM" id="SSF55811">
    <property type="entry name" value="Nudix"/>
    <property type="match status" value="1"/>
</dbReference>
<protein>
    <submittedName>
        <fullName evidence="6">8-oxo-dGTP pyrophosphatase MutT (NUDIX family)</fullName>
    </submittedName>
</protein>
<comment type="cofactor">
    <cofactor evidence="1">
        <name>Mg(2+)</name>
        <dbReference type="ChEBI" id="CHEBI:18420"/>
    </cofactor>
</comment>
<dbReference type="InterPro" id="IPR000086">
    <property type="entry name" value="NUDIX_hydrolase_dom"/>
</dbReference>
<gene>
    <name evidence="6" type="ORF">FHX74_001142</name>
</gene>
<reference evidence="6 7" key="1">
    <citation type="submission" date="2020-07" db="EMBL/GenBank/DDBJ databases">
        <title>Sequencing the genomes of 1000 actinobacteria strains.</title>
        <authorList>
            <person name="Klenk H.-P."/>
        </authorList>
    </citation>
    <scope>NUCLEOTIDE SEQUENCE [LARGE SCALE GENOMIC DNA]</scope>
    <source>
        <strain evidence="6 7">DSM 100723</strain>
    </source>
</reference>
<dbReference type="Gene3D" id="3.90.79.10">
    <property type="entry name" value="Nucleoside Triphosphate Pyrophosphohydrolase"/>
    <property type="match status" value="1"/>
</dbReference>
<evidence type="ECO:0000313" key="6">
    <source>
        <dbReference type="EMBL" id="MBA8793537.1"/>
    </source>
</evidence>